<accession>A0ABY3MW67</accession>
<evidence type="ECO:0000313" key="7">
    <source>
        <dbReference type="EMBL" id="TYK65461.1"/>
    </source>
</evidence>
<dbReference type="InterPro" id="IPR036097">
    <property type="entry name" value="HisK_dim/P_sf"/>
</dbReference>
<feature type="coiled-coil region" evidence="4">
    <location>
        <begin position="273"/>
        <end position="317"/>
    </location>
</feature>
<evidence type="ECO:0000256" key="5">
    <source>
        <dbReference type="SAM" id="Phobius"/>
    </source>
</evidence>
<dbReference type="CDD" id="cd00075">
    <property type="entry name" value="HATPase"/>
    <property type="match status" value="1"/>
</dbReference>
<evidence type="ECO:0000313" key="8">
    <source>
        <dbReference type="Proteomes" id="UP000815846"/>
    </source>
</evidence>
<name>A0ABY3MW67_9GAMM</name>
<evidence type="ECO:0000259" key="6">
    <source>
        <dbReference type="PROSITE" id="PS50109"/>
    </source>
</evidence>
<keyword evidence="5" id="KW-0812">Transmembrane</keyword>
<dbReference type="InterPro" id="IPR004358">
    <property type="entry name" value="Sig_transdc_His_kin-like_C"/>
</dbReference>
<feature type="transmembrane region" description="Helical" evidence="5">
    <location>
        <begin position="12"/>
        <end position="34"/>
    </location>
</feature>
<dbReference type="Pfam" id="PF02518">
    <property type="entry name" value="HATPase_c"/>
    <property type="match status" value="1"/>
</dbReference>
<keyword evidence="5" id="KW-1133">Transmembrane helix</keyword>
<dbReference type="Proteomes" id="UP000815846">
    <property type="component" value="Unassembled WGS sequence"/>
</dbReference>
<feature type="domain" description="Histidine kinase" evidence="6">
    <location>
        <begin position="434"/>
        <end position="663"/>
    </location>
</feature>
<comment type="caution">
    <text evidence="7">The sequence shown here is derived from an EMBL/GenBank/DDBJ whole genome shotgun (WGS) entry which is preliminary data.</text>
</comment>
<dbReference type="InterPro" id="IPR005467">
    <property type="entry name" value="His_kinase_dom"/>
</dbReference>
<dbReference type="Gene3D" id="3.30.565.10">
    <property type="entry name" value="Histidine kinase-like ATPase, C-terminal domain"/>
    <property type="match status" value="1"/>
</dbReference>
<feature type="coiled-coil region" evidence="4">
    <location>
        <begin position="192"/>
        <end position="247"/>
    </location>
</feature>
<feature type="transmembrane region" description="Helical" evidence="5">
    <location>
        <begin position="365"/>
        <end position="385"/>
    </location>
</feature>
<dbReference type="PRINTS" id="PR00344">
    <property type="entry name" value="BCTRLSENSOR"/>
</dbReference>
<keyword evidence="5" id="KW-0472">Membrane</keyword>
<evidence type="ECO:0000256" key="1">
    <source>
        <dbReference type="ARBA" id="ARBA00000085"/>
    </source>
</evidence>
<dbReference type="SUPFAM" id="SSF55874">
    <property type="entry name" value="ATPase domain of HSP90 chaperone/DNA topoisomerase II/histidine kinase"/>
    <property type="match status" value="1"/>
</dbReference>
<protein>
    <recommendedName>
        <fullName evidence="2">histidine kinase</fullName>
        <ecNumber evidence="2">2.7.13.3</ecNumber>
    </recommendedName>
</protein>
<dbReference type="InterPro" id="IPR003661">
    <property type="entry name" value="HisK_dim/P_dom"/>
</dbReference>
<organism evidence="7 8">
    <name type="scientific">Colwellia echini</name>
    <dbReference type="NCBI Taxonomy" id="1982103"/>
    <lineage>
        <taxon>Bacteria</taxon>
        <taxon>Pseudomonadati</taxon>
        <taxon>Pseudomonadota</taxon>
        <taxon>Gammaproteobacteria</taxon>
        <taxon>Alteromonadales</taxon>
        <taxon>Colwelliaceae</taxon>
        <taxon>Colwellia</taxon>
    </lineage>
</organism>
<dbReference type="Pfam" id="PF13689">
    <property type="entry name" value="DUF4154"/>
    <property type="match status" value="1"/>
</dbReference>
<dbReference type="PANTHER" id="PTHR43065:SF47">
    <property type="match status" value="1"/>
</dbReference>
<evidence type="ECO:0000256" key="2">
    <source>
        <dbReference type="ARBA" id="ARBA00012438"/>
    </source>
</evidence>
<dbReference type="InterPro" id="IPR003594">
    <property type="entry name" value="HATPase_dom"/>
</dbReference>
<dbReference type="CDD" id="cd00082">
    <property type="entry name" value="HisKA"/>
    <property type="match status" value="1"/>
</dbReference>
<keyword evidence="8" id="KW-1185">Reference proteome</keyword>
<dbReference type="EMBL" id="PJAI02000010">
    <property type="protein sequence ID" value="TYK65461.1"/>
    <property type="molecule type" value="Genomic_DNA"/>
</dbReference>
<dbReference type="PANTHER" id="PTHR43065">
    <property type="entry name" value="SENSOR HISTIDINE KINASE"/>
    <property type="match status" value="1"/>
</dbReference>
<reference evidence="7 8" key="1">
    <citation type="submission" date="2019-08" db="EMBL/GenBank/DDBJ databases">
        <title>Microbe sample from Colwellia echini.</title>
        <authorList>
            <person name="Christiansen L."/>
            <person name="Pathiraja D."/>
            <person name="Schultz-Johansen M."/>
            <person name="Choi I.-G."/>
            <person name="Stougaard P."/>
        </authorList>
    </citation>
    <scope>NUCLEOTIDE SEQUENCE [LARGE SCALE GENOMIC DNA]</scope>
    <source>
        <strain evidence="7 8">A3</strain>
    </source>
</reference>
<dbReference type="EC" id="2.7.13.3" evidence="2"/>
<evidence type="ECO:0000256" key="4">
    <source>
        <dbReference type="SAM" id="Coils"/>
    </source>
</evidence>
<dbReference type="SMART" id="SM00387">
    <property type="entry name" value="HATPase_c"/>
    <property type="match status" value="1"/>
</dbReference>
<dbReference type="InterPro" id="IPR025293">
    <property type="entry name" value="YfiR/HmsC-like"/>
</dbReference>
<dbReference type="InterPro" id="IPR036890">
    <property type="entry name" value="HATPase_C_sf"/>
</dbReference>
<dbReference type="PROSITE" id="PS50109">
    <property type="entry name" value="HIS_KIN"/>
    <property type="match status" value="1"/>
</dbReference>
<keyword evidence="3" id="KW-0597">Phosphoprotein</keyword>
<proteinExistence type="predicted"/>
<evidence type="ECO:0000256" key="3">
    <source>
        <dbReference type="ARBA" id="ARBA00022553"/>
    </source>
</evidence>
<keyword evidence="4" id="KW-0175">Coiled coil</keyword>
<dbReference type="SUPFAM" id="SSF47384">
    <property type="entry name" value="Homodimeric domain of signal transducing histidine kinase"/>
    <property type="match status" value="1"/>
</dbReference>
<dbReference type="RefSeq" id="WP_101344982.1">
    <property type="nucleotide sequence ID" value="NZ_PJAI02000010.1"/>
</dbReference>
<sequence length="663" mass="74394">MILSHSASPAITCKLAMFIKVTFLSIMLIVPSYAQTANSVELLKVVWVYKFLNYITWPDEENTNNITISYWGGDSVFYDNLLGLNGKRVRDNQISIVRQGSISPQKDVQVIVVGKNNNGDLAKLQSLVKGENILVISDDVTDKQHIMINFVYPDPNSISFELNRYNIIYEKLALSSDILVIGGTEIDIAQVLNEMNSKLDKSRLQLDKRERTLTALASEISEKEHKMASLQQQIVEQTQDIDSRQQQYLMLKNDMEQLLLTVKNSQAQLVRNQQQLVKNQAELKKNNEELKQNNLALVEKQNKLIEKERDIEQLSQAIAANKLTLVGQSAQIAQQKVSLSSQEASLLNQEKELLNKTSTIQRQNMVMVFSLIFILLALGIVFVLYKSSKNKKKSYEALSDKNNQLAQTNGQLLETQFQLVESEKMAALGNLVAGVAHEINTPLGTSVTAVSTAQHLLDIFMAKVQANKVSRTDMNTFLEKLNQATGLINNNLIRANDLIRQFKLVAVDQSSEEQREFLLGEYLNEVLSSLYPEYKKYNCEIDIICDEELTMNSYPGGIAQIMTNLVINSILHGFKLDKDGAIQLNVSSDDKTVIITYQDNGIGIEKGKYTQIFTPFYTTKRNNGGSGLGMHICYNIARKLGGDIKCVPCDSGAKFVITLLKNL</sequence>
<comment type="catalytic activity">
    <reaction evidence="1">
        <text>ATP + protein L-histidine = ADP + protein N-phospho-L-histidine.</text>
        <dbReference type="EC" id="2.7.13.3"/>
    </reaction>
</comment>
<dbReference type="Gene3D" id="1.10.287.130">
    <property type="match status" value="1"/>
</dbReference>
<gene>
    <name evidence="7" type="ORF">CWS31_010225</name>
</gene>